<evidence type="ECO:0000313" key="2">
    <source>
        <dbReference type="Proteomes" id="UP001596548"/>
    </source>
</evidence>
<sequence length="120" mass="13081">MPTTELVVTIDDPSLRSSLRSWLAADENVPRRLKVAPAQARPGELGAELEIMRMLLEGGGAVTVLIESVALWLQSRRSDVSVELSIGKKKVSVSSGSLRNASTEDLERLVRGIARELEDE</sequence>
<keyword evidence="2" id="KW-1185">Reference proteome</keyword>
<gene>
    <name evidence="1" type="ORF">ACFQS1_32380</name>
</gene>
<dbReference type="Pfam" id="PF19953">
    <property type="entry name" value="EACC1"/>
    <property type="match status" value="1"/>
</dbReference>
<evidence type="ECO:0000313" key="1">
    <source>
        <dbReference type="EMBL" id="MFC7278688.1"/>
    </source>
</evidence>
<dbReference type="EMBL" id="JBHTBJ010000036">
    <property type="protein sequence ID" value="MFC7278688.1"/>
    <property type="molecule type" value="Genomic_DNA"/>
</dbReference>
<reference evidence="2" key="1">
    <citation type="journal article" date="2019" name="Int. J. Syst. Evol. Microbiol.">
        <title>The Global Catalogue of Microorganisms (GCM) 10K type strain sequencing project: providing services to taxonomists for standard genome sequencing and annotation.</title>
        <authorList>
            <consortium name="The Broad Institute Genomics Platform"/>
            <consortium name="The Broad Institute Genome Sequencing Center for Infectious Disease"/>
            <person name="Wu L."/>
            <person name="Ma J."/>
        </authorList>
    </citation>
    <scope>NUCLEOTIDE SEQUENCE [LARGE SCALE GENOMIC DNA]</scope>
    <source>
        <strain evidence="2">XZYJT-10</strain>
    </source>
</reference>
<protein>
    <submittedName>
        <fullName evidence="1">Uncharacterized protein</fullName>
    </submittedName>
</protein>
<proteinExistence type="predicted"/>
<comment type="caution">
    <text evidence="1">The sequence shown here is derived from an EMBL/GenBank/DDBJ whole genome shotgun (WGS) entry which is preliminary data.</text>
</comment>
<dbReference type="RefSeq" id="WP_378975770.1">
    <property type="nucleotide sequence ID" value="NZ_JBHTBJ010000036.1"/>
</dbReference>
<organism evidence="1 2">
    <name type="scientific">Paractinoplanes rhizophilus</name>
    <dbReference type="NCBI Taxonomy" id="1416877"/>
    <lineage>
        <taxon>Bacteria</taxon>
        <taxon>Bacillati</taxon>
        <taxon>Actinomycetota</taxon>
        <taxon>Actinomycetes</taxon>
        <taxon>Micromonosporales</taxon>
        <taxon>Micromonosporaceae</taxon>
        <taxon>Paractinoplanes</taxon>
    </lineage>
</organism>
<dbReference type="InterPro" id="IPR045428">
    <property type="entry name" value="EACC1"/>
</dbReference>
<accession>A0ABW2I1E1</accession>
<name>A0ABW2I1E1_9ACTN</name>
<dbReference type="Proteomes" id="UP001596548">
    <property type="component" value="Unassembled WGS sequence"/>
</dbReference>